<evidence type="ECO:0000256" key="8">
    <source>
        <dbReference type="ARBA" id="ARBA00022741"/>
    </source>
</evidence>
<evidence type="ECO:0000256" key="4">
    <source>
        <dbReference type="ARBA" id="ARBA00017858"/>
    </source>
</evidence>
<feature type="domain" description="GHMP kinase N-terminal" evidence="14">
    <location>
        <begin position="66"/>
        <end position="150"/>
    </location>
</feature>
<evidence type="ECO:0000256" key="1">
    <source>
        <dbReference type="ARBA" id="ARBA00005015"/>
    </source>
</evidence>
<dbReference type="NCBIfam" id="TIGR00191">
    <property type="entry name" value="thrB"/>
    <property type="match status" value="1"/>
</dbReference>
<comment type="catalytic activity">
    <reaction evidence="11 13">
        <text>L-homoserine + ATP = O-phospho-L-homoserine + ADP + H(+)</text>
        <dbReference type="Rhea" id="RHEA:13985"/>
        <dbReference type="ChEBI" id="CHEBI:15378"/>
        <dbReference type="ChEBI" id="CHEBI:30616"/>
        <dbReference type="ChEBI" id="CHEBI:57476"/>
        <dbReference type="ChEBI" id="CHEBI:57590"/>
        <dbReference type="ChEBI" id="CHEBI:456216"/>
        <dbReference type="EC" id="2.7.1.39"/>
    </reaction>
</comment>
<evidence type="ECO:0000256" key="11">
    <source>
        <dbReference type="ARBA" id="ARBA00049375"/>
    </source>
</evidence>
<feature type="binding site" evidence="13">
    <location>
        <begin position="94"/>
        <end position="104"/>
    </location>
    <ligand>
        <name>ATP</name>
        <dbReference type="ChEBI" id="CHEBI:30616"/>
    </ligand>
</feature>
<keyword evidence="8 13" id="KW-0547">Nucleotide-binding</keyword>
<comment type="function">
    <text evidence="12 13">Catalyzes the ATP-dependent phosphorylation of L-homoserine to L-homoserine phosphate.</text>
</comment>
<evidence type="ECO:0000256" key="10">
    <source>
        <dbReference type="ARBA" id="ARBA00022840"/>
    </source>
</evidence>
<evidence type="ECO:0000256" key="9">
    <source>
        <dbReference type="ARBA" id="ARBA00022777"/>
    </source>
</evidence>
<name>A0ABW3YPD1_9ACTN</name>
<sequence>MPLSFVSGPTRVRVPATSANLGPGFDALGLALALHDDVTARVTSGGCRVEVTGEGAGELPDDETHLVVRAMRAAFDVLGGQPTGLAIECVNRIPQARGLGSSSAAIVAGVQLARALVTDGGQRLDDAGALRLAADIEGHPDNVAPCLLGGFTIAWTESAAAATAMRTGVLPGARAVSLPIAPDVQPVVFVPGERGLTSVARAALPADVPHRDAAFNAARSALLVHAITTDPGLLFTATEDRLHQGYRASGMPATAALLVALREAGVAAVVSGAGPTVLALSALPAGFAPGMDWTAHRLPVDMVGAQVAGGRLGHAERDPVAAGRKS</sequence>
<protein>
    <recommendedName>
        <fullName evidence="4 13">Homoserine kinase</fullName>
        <shortName evidence="13">HK</shortName>
        <shortName evidence="13">HSK</shortName>
        <ecNumber evidence="3 13">2.7.1.39</ecNumber>
    </recommendedName>
</protein>
<comment type="subcellular location">
    <subcellularLocation>
        <location evidence="13">Cytoplasm</location>
    </subcellularLocation>
</comment>
<dbReference type="PANTHER" id="PTHR20861:SF1">
    <property type="entry name" value="HOMOSERINE KINASE"/>
    <property type="match status" value="1"/>
</dbReference>
<keyword evidence="7 13" id="KW-0791">Threonine biosynthesis</keyword>
<dbReference type="Gene3D" id="3.30.70.890">
    <property type="entry name" value="GHMP kinase, C-terminal domain"/>
    <property type="match status" value="1"/>
</dbReference>
<evidence type="ECO:0000313" key="16">
    <source>
        <dbReference type="EMBL" id="MFD1325415.1"/>
    </source>
</evidence>
<dbReference type="InterPro" id="IPR013750">
    <property type="entry name" value="GHMP_kinase_C_dom"/>
</dbReference>
<evidence type="ECO:0000256" key="5">
    <source>
        <dbReference type="ARBA" id="ARBA00022605"/>
    </source>
</evidence>
<evidence type="ECO:0000256" key="3">
    <source>
        <dbReference type="ARBA" id="ARBA00012078"/>
    </source>
</evidence>
<dbReference type="EMBL" id="JBHTMP010000077">
    <property type="protein sequence ID" value="MFD1325415.1"/>
    <property type="molecule type" value="Genomic_DNA"/>
</dbReference>
<dbReference type="Proteomes" id="UP001597260">
    <property type="component" value="Unassembled WGS sequence"/>
</dbReference>
<keyword evidence="5 13" id="KW-0028">Amino-acid biosynthesis</keyword>
<dbReference type="PRINTS" id="PR00958">
    <property type="entry name" value="HOMSERKINASE"/>
</dbReference>
<dbReference type="InterPro" id="IPR000870">
    <property type="entry name" value="Homoserine_kinase"/>
</dbReference>
<dbReference type="InterPro" id="IPR036554">
    <property type="entry name" value="GHMP_kinase_C_sf"/>
</dbReference>
<dbReference type="Pfam" id="PF08544">
    <property type="entry name" value="GHMP_kinases_C"/>
    <property type="match status" value="1"/>
</dbReference>
<organism evidence="16 17">
    <name type="scientific">Micromonospora sonneratiae</name>
    <dbReference type="NCBI Taxonomy" id="1184706"/>
    <lineage>
        <taxon>Bacteria</taxon>
        <taxon>Bacillati</taxon>
        <taxon>Actinomycetota</taxon>
        <taxon>Actinomycetes</taxon>
        <taxon>Micromonosporales</taxon>
        <taxon>Micromonosporaceae</taxon>
        <taxon>Micromonospora</taxon>
    </lineage>
</organism>
<dbReference type="SUPFAM" id="SSF54211">
    <property type="entry name" value="Ribosomal protein S5 domain 2-like"/>
    <property type="match status" value="1"/>
</dbReference>
<dbReference type="SUPFAM" id="SSF55060">
    <property type="entry name" value="GHMP Kinase, C-terminal domain"/>
    <property type="match status" value="1"/>
</dbReference>
<feature type="domain" description="GHMP kinase C-terminal" evidence="15">
    <location>
        <begin position="240"/>
        <end position="281"/>
    </location>
</feature>
<gene>
    <name evidence="13 16" type="primary">thrB</name>
    <name evidence="16" type="ORF">ACFQ4H_30460</name>
</gene>
<dbReference type="Gene3D" id="3.30.230.10">
    <property type="match status" value="1"/>
</dbReference>
<comment type="pathway">
    <text evidence="1 13">Amino-acid biosynthesis; L-threonine biosynthesis; L-threonine from L-aspartate: step 4/5.</text>
</comment>
<comment type="similarity">
    <text evidence="2 13">Belongs to the GHMP kinase family. Homoserine kinase subfamily.</text>
</comment>
<keyword evidence="13" id="KW-0963">Cytoplasm</keyword>
<dbReference type="PIRSF" id="PIRSF000676">
    <property type="entry name" value="Homoser_kin"/>
    <property type="match status" value="1"/>
</dbReference>
<dbReference type="InterPro" id="IPR014721">
    <property type="entry name" value="Ribsml_uS5_D2-typ_fold_subgr"/>
</dbReference>
<dbReference type="PANTHER" id="PTHR20861">
    <property type="entry name" value="HOMOSERINE/4-DIPHOSPHOCYTIDYL-2-C-METHYL-D-ERYTHRITOL KINASE"/>
    <property type="match status" value="1"/>
</dbReference>
<proteinExistence type="inferred from homology"/>
<keyword evidence="6 13" id="KW-0808">Transferase</keyword>
<dbReference type="PROSITE" id="PS00627">
    <property type="entry name" value="GHMP_KINASES_ATP"/>
    <property type="match status" value="1"/>
</dbReference>
<evidence type="ECO:0000256" key="13">
    <source>
        <dbReference type="HAMAP-Rule" id="MF_00384"/>
    </source>
</evidence>
<dbReference type="GO" id="GO:0004413">
    <property type="term" value="F:homoserine kinase activity"/>
    <property type="evidence" value="ECO:0007669"/>
    <property type="project" value="UniProtKB-EC"/>
</dbReference>
<evidence type="ECO:0000256" key="2">
    <source>
        <dbReference type="ARBA" id="ARBA00007370"/>
    </source>
</evidence>
<keyword evidence="10 13" id="KW-0067">ATP-binding</keyword>
<evidence type="ECO:0000256" key="12">
    <source>
        <dbReference type="ARBA" id="ARBA00049954"/>
    </source>
</evidence>
<comment type="caution">
    <text evidence="16">The sequence shown here is derived from an EMBL/GenBank/DDBJ whole genome shotgun (WGS) entry which is preliminary data.</text>
</comment>
<evidence type="ECO:0000259" key="14">
    <source>
        <dbReference type="Pfam" id="PF00288"/>
    </source>
</evidence>
<evidence type="ECO:0000313" key="17">
    <source>
        <dbReference type="Proteomes" id="UP001597260"/>
    </source>
</evidence>
<evidence type="ECO:0000256" key="6">
    <source>
        <dbReference type="ARBA" id="ARBA00022679"/>
    </source>
</evidence>
<reference evidence="17" key="1">
    <citation type="journal article" date="2019" name="Int. J. Syst. Evol. Microbiol.">
        <title>The Global Catalogue of Microorganisms (GCM) 10K type strain sequencing project: providing services to taxonomists for standard genome sequencing and annotation.</title>
        <authorList>
            <consortium name="The Broad Institute Genomics Platform"/>
            <consortium name="The Broad Institute Genome Sequencing Center for Infectious Disease"/>
            <person name="Wu L."/>
            <person name="Ma J."/>
        </authorList>
    </citation>
    <scope>NUCLEOTIDE SEQUENCE [LARGE SCALE GENOMIC DNA]</scope>
    <source>
        <strain evidence="17">JCM 31037</strain>
    </source>
</reference>
<dbReference type="InterPro" id="IPR020568">
    <property type="entry name" value="Ribosomal_Su5_D2-typ_SF"/>
</dbReference>
<dbReference type="EC" id="2.7.1.39" evidence="3 13"/>
<keyword evidence="17" id="KW-1185">Reference proteome</keyword>
<dbReference type="InterPro" id="IPR006203">
    <property type="entry name" value="GHMP_knse_ATP-bd_CS"/>
</dbReference>
<dbReference type="InterPro" id="IPR006204">
    <property type="entry name" value="GHMP_kinase_N_dom"/>
</dbReference>
<evidence type="ECO:0000256" key="7">
    <source>
        <dbReference type="ARBA" id="ARBA00022697"/>
    </source>
</evidence>
<dbReference type="Pfam" id="PF00288">
    <property type="entry name" value="GHMP_kinases_N"/>
    <property type="match status" value="1"/>
</dbReference>
<accession>A0ABW3YPD1</accession>
<evidence type="ECO:0000259" key="15">
    <source>
        <dbReference type="Pfam" id="PF08544"/>
    </source>
</evidence>
<keyword evidence="9 13" id="KW-0418">Kinase</keyword>
<dbReference type="RefSeq" id="WP_377577714.1">
    <property type="nucleotide sequence ID" value="NZ_JBHTMP010000077.1"/>
</dbReference>
<dbReference type="HAMAP" id="MF_00384">
    <property type="entry name" value="Homoser_kinase"/>
    <property type="match status" value="1"/>
</dbReference>